<gene>
    <name evidence="5" type="ORF">KTC_44580</name>
</gene>
<dbReference type="PANTHER" id="PTHR43423:SF1">
    <property type="entry name" value="ABC TRANSPORTER I FAMILY MEMBER 17"/>
    <property type="match status" value="1"/>
</dbReference>
<dbReference type="AlphaFoldDB" id="A0A455SMV2"/>
<accession>A0A455SMV2</accession>
<evidence type="ECO:0000259" key="4">
    <source>
        <dbReference type="PROSITE" id="PS50893"/>
    </source>
</evidence>
<dbReference type="InterPro" id="IPR017871">
    <property type="entry name" value="ABC_transporter-like_CS"/>
</dbReference>
<dbReference type="Pfam" id="PF00005">
    <property type="entry name" value="ABC_tran"/>
    <property type="match status" value="1"/>
</dbReference>
<dbReference type="GO" id="GO:0016887">
    <property type="term" value="F:ATP hydrolysis activity"/>
    <property type="evidence" value="ECO:0007669"/>
    <property type="project" value="InterPro"/>
</dbReference>
<dbReference type="CDD" id="cd03260">
    <property type="entry name" value="ABC_PstB_phosphate_transporter"/>
    <property type="match status" value="1"/>
</dbReference>
<dbReference type="SUPFAM" id="SSF52540">
    <property type="entry name" value="P-loop containing nucleoside triphosphate hydrolases"/>
    <property type="match status" value="1"/>
</dbReference>
<dbReference type="GO" id="GO:0016020">
    <property type="term" value="C:membrane"/>
    <property type="evidence" value="ECO:0007669"/>
    <property type="project" value="InterPro"/>
</dbReference>
<keyword evidence="2" id="KW-0547">Nucleotide-binding</keyword>
<dbReference type="SMART" id="SM00382">
    <property type="entry name" value="AAA"/>
    <property type="match status" value="1"/>
</dbReference>
<dbReference type="EMBL" id="AP019376">
    <property type="protein sequence ID" value="BBH89707.1"/>
    <property type="molecule type" value="Genomic_DNA"/>
</dbReference>
<dbReference type="InterPro" id="IPR003593">
    <property type="entry name" value="AAA+_ATPase"/>
</dbReference>
<proteinExistence type="predicted"/>
<reference evidence="5" key="1">
    <citation type="submission" date="2018-12" db="EMBL/GenBank/DDBJ databases">
        <title>Novel natural products biosynthetic potential of the class Ktedonobacteria.</title>
        <authorList>
            <person name="Zheng Y."/>
            <person name="Saitou A."/>
            <person name="Wang C.M."/>
            <person name="Toyoda A."/>
            <person name="Minakuchi Y."/>
            <person name="Sekiguchi Y."/>
            <person name="Ueda K."/>
            <person name="Takano H."/>
            <person name="Sakai Y."/>
            <person name="Yokota A."/>
            <person name="Yabe S."/>
        </authorList>
    </citation>
    <scope>NUCLEOTIDE SEQUENCE</scope>
    <source>
        <strain evidence="5">COM3</strain>
    </source>
</reference>
<organism evidence="5">
    <name type="scientific">Thermosporothrix sp. COM3</name>
    <dbReference type="NCBI Taxonomy" id="2490863"/>
    <lineage>
        <taxon>Bacteria</taxon>
        <taxon>Bacillati</taxon>
        <taxon>Chloroflexota</taxon>
        <taxon>Ktedonobacteria</taxon>
        <taxon>Ktedonobacterales</taxon>
        <taxon>Thermosporotrichaceae</taxon>
        <taxon>Thermosporothrix</taxon>
    </lineage>
</organism>
<dbReference type="PANTHER" id="PTHR43423">
    <property type="entry name" value="ABC TRANSPORTER I FAMILY MEMBER 17"/>
    <property type="match status" value="1"/>
</dbReference>
<dbReference type="InterPro" id="IPR003439">
    <property type="entry name" value="ABC_transporter-like_ATP-bd"/>
</dbReference>
<dbReference type="GO" id="GO:0035435">
    <property type="term" value="P:phosphate ion transmembrane transport"/>
    <property type="evidence" value="ECO:0007669"/>
    <property type="project" value="InterPro"/>
</dbReference>
<dbReference type="PROSITE" id="PS50893">
    <property type="entry name" value="ABC_TRANSPORTER_2"/>
    <property type="match status" value="1"/>
</dbReference>
<dbReference type="InterPro" id="IPR005670">
    <property type="entry name" value="PstB-like"/>
</dbReference>
<dbReference type="InterPro" id="IPR027417">
    <property type="entry name" value="P-loop_NTPase"/>
</dbReference>
<evidence type="ECO:0000256" key="2">
    <source>
        <dbReference type="ARBA" id="ARBA00022741"/>
    </source>
</evidence>
<dbReference type="PROSITE" id="PS00211">
    <property type="entry name" value="ABC_TRANSPORTER_1"/>
    <property type="match status" value="1"/>
</dbReference>
<evidence type="ECO:0000256" key="1">
    <source>
        <dbReference type="ARBA" id="ARBA00022448"/>
    </source>
</evidence>
<keyword evidence="1" id="KW-0813">Transport</keyword>
<protein>
    <submittedName>
        <fullName evidence="5">Phosphate ABC transporter ATP-binding protein</fullName>
    </submittedName>
</protein>
<feature type="domain" description="ABC transporter" evidence="4">
    <location>
        <begin position="76"/>
        <end position="316"/>
    </location>
</feature>
<keyword evidence="3 5" id="KW-0067">ATP-binding</keyword>
<name>A0A455SMV2_9CHLR</name>
<dbReference type="Gene3D" id="3.40.50.300">
    <property type="entry name" value="P-loop containing nucleotide triphosphate hydrolases"/>
    <property type="match status" value="1"/>
</dbReference>
<dbReference type="GO" id="GO:0005524">
    <property type="term" value="F:ATP binding"/>
    <property type="evidence" value="ECO:0007669"/>
    <property type="project" value="UniProtKB-KW"/>
</dbReference>
<sequence>MMSERSLGDQSSSFDRLQQYQAQVKIEPIEENKVIKESLPSIEVNGDAMVKDLAQSEHKGNFDPNKTLNTTAGLEIDVRDVNFFYGKKQVLFDVSLPIRSRQVTALIGPSGCGKSTFLRTLNRMNDMIPDTRVEGQALFHDQNIYDRKTDVVLLRQQIGMVFQRPNPFPKSIFDNVAYGLRVQGKPRKYIEEMVEKSLRGAALWDEVKDRLRSSALGLSGGQQQRLCIARALAVQPDVLLMDEPCSALDPIATLKIEELITELVKEYTIVIVTHNMQQAARVSHFTGFFLSGKLVEYGPTTQIFERPQQKETEDYISGRFG</sequence>
<dbReference type="NCBIfam" id="TIGR00972">
    <property type="entry name" value="3a0107s01c2"/>
    <property type="match status" value="1"/>
</dbReference>
<evidence type="ECO:0000313" key="5">
    <source>
        <dbReference type="EMBL" id="BBH89707.1"/>
    </source>
</evidence>
<evidence type="ECO:0000256" key="3">
    <source>
        <dbReference type="ARBA" id="ARBA00022840"/>
    </source>
</evidence>
<dbReference type="GO" id="GO:0005315">
    <property type="term" value="F:phosphate transmembrane transporter activity"/>
    <property type="evidence" value="ECO:0007669"/>
    <property type="project" value="InterPro"/>
</dbReference>